<organism evidence="4">
    <name type="scientific">Gongylonema pulchrum</name>
    <dbReference type="NCBI Taxonomy" id="637853"/>
    <lineage>
        <taxon>Eukaryota</taxon>
        <taxon>Metazoa</taxon>
        <taxon>Ecdysozoa</taxon>
        <taxon>Nematoda</taxon>
        <taxon>Chromadorea</taxon>
        <taxon>Rhabditida</taxon>
        <taxon>Spirurina</taxon>
        <taxon>Spiruromorpha</taxon>
        <taxon>Spiruroidea</taxon>
        <taxon>Gongylonematidae</taxon>
        <taxon>Gongylonema</taxon>
    </lineage>
</organism>
<feature type="region of interest" description="Disordered" evidence="1">
    <location>
        <begin position="1"/>
        <end position="56"/>
    </location>
</feature>
<keyword evidence="3" id="KW-1185">Reference proteome</keyword>
<protein>
    <submittedName>
        <fullName evidence="4">Cytotoxic domain-containing protein</fullName>
    </submittedName>
</protein>
<feature type="compositionally biased region" description="Polar residues" evidence="1">
    <location>
        <begin position="1"/>
        <end position="10"/>
    </location>
</feature>
<dbReference type="WBParaSite" id="GPUH_0000330201-mRNA-1">
    <property type="protein sequence ID" value="GPUH_0000330201-mRNA-1"/>
    <property type="gene ID" value="GPUH_0000330201"/>
</dbReference>
<dbReference type="EMBL" id="UYRT01005545">
    <property type="protein sequence ID" value="VDK38919.1"/>
    <property type="molecule type" value="Genomic_DNA"/>
</dbReference>
<evidence type="ECO:0000313" key="3">
    <source>
        <dbReference type="Proteomes" id="UP000271098"/>
    </source>
</evidence>
<sequence length="56" mass="6209">MGTIVFSTHPPQFRDESELYHGSSTTSVGNRSRVRFNEDGTPRGVLKGHQASYPES</sequence>
<reference evidence="2 3" key="2">
    <citation type="submission" date="2018-11" db="EMBL/GenBank/DDBJ databases">
        <authorList>
            <consortium name="Pathogen Informatics"/>
        </authorList>
    </citation>
    <scope>NUCLEOTIDE SEQUENCE [LARGE SCALE GENOMIC DNA]</scope>
</reference>
<name>A0A183D3K6_9BILA</name>
<dbReference type="OrthoDB" id="5771910at2759"/>
<accession>A0A183D3K6</accession>
<proteinExistence type="predicted"/>
<evidence type="ECO:0000313" key="4">
    <source>
        <dbReference type="WBParaSite" id="GPUH_0000330201-mRNA-1"/>
    </source>
</evidence>
<dbReference type="AlphaFoldDB" id="A0A183D3K6"/>
<reference evidence="4" key="1">
    <citation type="submission" date="2016-06" db="UniProtKB">
        <authorList>
            <consortium name="WormBaseParasite"/>
        </authorList>
    </citation>
    <scope>IDENTIFICATION</scope>
</reference>
<dbReference type="Proteomes" id="UP000271098">
    <property type="component" value="Unassembled WGS sequence"/>
</dbReference>
<evidence type="ECO:0000256" key="1">
    <source>
        <dbReference type="SAM" id="MobiDB-lite"/>
    </source>
</evidence>
<evidence type="ECO:0000313" key="2">
    <source>
        <dbReference type="EMBL" id="VDK38919.1"/>
    </source>
</evidence>
<gene>
    <name evidence="2" type="ORF">GPUH_LOCUS3297</name>
</gene>